<evidence type="ECO:0000313" key="1">
    <source>
        <dbReference type="EMBL" id="NVI46409.1"/>
    </source>
</evidence>
<reference evidence="1" key="1">
    <citation type="submission" date="2020-06" db="EMBL/GenBank/DDBJ databases">
        <title>Whole Genome Sequence of Bradyrhizobium sp. Strain 1S1.</title>
        <authorList>
            <person name="Bromfield E.S.P."/>
            <person name="Cloutier S."/>
        </authorList>
    </citation>
    <scope>NUCLEOTIDE SEQUENCE [LARGE SCALE GENOMIC DNA]</scope>
    <source>
        <strain evidence="1">1S1</strain>
    </source>
</reference>
<proteinExistence type="predicted"/>
<accession>A0A974A3M4</accession>
<sequence>MPDVGNGGSGYLTLDEIRLNPFMAVAYCDDNRSCWFVAASTREKAVAKVHELKHRKRSFLRTYAVERGDGMRCPP</sequence>
<dbReference type="EMBL" id="JAAOLE020000001">
    <property type="protein sequence ID" value="NVI46409.1"/>
    <property type="molecule type" value="Genomic_DNA"/>
</dbReference>
<protein>
    <submittedName>
        <fullName evidence="1">Uncharacterized protein</fullName>
    </submittedName>
</protein>
<dbReference type="AlphaFoldDB" id="A0A974A3M4"/>
<organism evidence="1">
    <name type="scientific">Bradyrhizobium septentrionale</name>
    <dbReference type="NCBI Taxonomy" id="1404411"/>
    <lineage>
        <taxon>Bacteria</taxon>
        <taxon>Pseudomonadati</taxon>
        <taxon>Pseudomonadota</taxon>
        <taxon>Alphaproteobacteria</taxon>
        <taxon>Hyphomicrobiales</taxon>
        <taxon>Nitrobacteraceae</taxon>
        <taxon>Bradyrhizobium</taxon>
    </lineage>
</organism>
<gene>
    <name evidence="1" type="ORF">HAP48_026310</name>
</gene>
<dbReference type="RefSeq" id="WP_166205732.1">
    <property type="nucleotide sequence ID" value="NZ_CP088285.1"/>
</dbReference>
<name>A0A974A3M4_9BRAD</name>
<comment type="caution">
    <text evidence="1">The sequence shown here is derived from an EMBL/GenBank/DDBJ whole genome shotgun (WGS) entry which is preliminary data.</text>
</comment>